<dbReference type="SUPFAM" id="SSF51230">
    <property type="entry name" value="Single hybrid motif"/>
    <property type="match status" value="1"/>
</dbReference>
<dbReference type="PROSITE" id="PS50968">
    <property type="entry name" value="BIOTINYL_LIPOYL"/>
    <property type="match status" value="1"/>
</dbReference>
<dbReference type="EMBL" id="JBBEUB010000018">
    <property type="protein sequence ID" value="MEJ2905908.1"/>
    <property type="molecule type" value="Genomic_DNA"/>
</dbReference>
<dbReference type="EC" id="2.3.1.61" evidence="4 11"/>
<dbReference type="NCBIfam" id="TIGR01347">
    <property type="entry name" value="sucB"/>
    <property type="match status" value="1"/>
</dbReference>
<protein>
    <recommendedName>
        <fullName evidence="5 11">Dihydrolipoyllysine-residue succinyltransferase component of 2-oxoglutarate dehydrogenase complex</fullName>
        <ecNumber evidence="4 11">2.3.1.61</ecNumber>
    </recommendedName>
    <alternativeName>
        <fullName evidence="11">2-oxoglutarate dehydrogenase complex component E2</fullName>
    </alternativeName>
</protein>
<sequence>MSIEIKVPPVGESITEVVLSRWVKNDGDVVEMDEVIAELESDKATFELTAEQAGTLKTVATEGDTLAIGAVVCKIEDGGAAPKAKEEPAKEEKPAAAADKAAAPVAEKSGENYATGTPSPAAGKILAEKGVDPASVKGTGVDGRITKEDAVAAEKSQPKAAAPAAKATPAVTAVAGSRNERREKMSPLRKTVAKRLVTVKNETAMLTTFNEVNMKPIMDLRGKYKDQFKEKFGVGLGFMSFFTKAVCEALKDFPAVNAKIDGEEIVYNDFADISIAVSAPKGLVVPIIRNAESMSLAQIEKTVIELATKARDSKLTIEEMTGGTFTITNGGVFGSMMSTPIINAPQSAILGMHNIIERPIAEKGEVVIRPMMYVALSYDHRIIDGRESVGFLVRVKQLLEDPARLLLGV</sequence>
<name>A0ABU8NUH6_9SPHI</name>
<dbReference type="SUPFAM" id="SSF47005">
    <property type="entry name" value="Peripheral subunit-binding domain of 2-oxo acid dehydrogenase complex"/>
    <property type="match status" value="1"/>
</dbReference>
<proteinExistence type="inferred from homology"/>
<evidence type="ECO:0000256" key="5">
    <source>
        <dbReference type="ARBA" id="ARBA00019511"/>
    </source>
</evidence>
<gene>
    <name evidence="15" type="primary">odhB</name>
    <name evidence="15" type="ORF">WAE58_25910</name>
</gene>
<dbReference type="InterPro" id="IPR023213">
    <property type="entry name" value="CAT-like_dom_sf"/>
</dbReference>
<dbReference type="PANTHER" id="PTHR43416">
    <property type="entry name" value="DIHYDROLIPOYLLYSINE-RESIDUE SUCCINYLTRANSFERASE COMPONENT OF 2-OXOGLUTARATE DEHYDROGENASE COMPLEX, MITOCHONDRIAL-RELATED"/>
    <property type="match status" value="1"/>
</dbReference>
<evidence type="ECO:0000256" key="8">
    <source>
        <dbReference type="ARBA" id="ARBA00022823"/>
    </source>
</evidence>
<dbReference type="Pfam" id="PF00364">
    <property type="entry name" value="Biotin_lipoyl"/>
    <property type="match status" value="1"/>
</dbReference>
<feature type="compositionally biased region" description="Low complexity" evidence="12">
    <location>
        <begin position="95"/>
        <end position="107"/>
    </location>
</feature>
<feature type="region of interest" description="Disordered" evidence="12">
    <location>
        <begin position="80"/>
        <end position="121"/>
    </location>
</feature>
<keyword evidence="6 11" id="KW-0816">Tricarboxylic acid cycle</keyword>
<dbReference type="Gene3D" id="3.30.559.10">
    <property type="entry name" value="Chloramphenicol acetyltransferase-like domain"/>
    <property type="match status" value="1"/>
</dbReference>
<dbReference type="SUPFAM" id="SSF52777">
    <property type="entry name" value="CoA-dependent acyltransferases"/>
    <property type="match status" value="1"/>
</dbReference>
<evidence type="ECO:0000256" key="7">
    <source>
        <dbReference type="ARBA" id="ARBA00022679"/>
    </source>
</evidence>
<keyword evidence="8 11" id="KW-0450">Lipoyl</keyword>
<dbReference type="Pfam" id="PF00198">
    <property type="entry name" value="2-oxoacid_dh"/>
    <property type="match status" value="1"/>
</dbReference>
<evidence type="ECO:0000256" key="11">
    <source>
        <dbReference type="RuleBase" id="RU361138"/>
    </source>
</evidence>
<evidence type="ECO:0000313" key="16">
    <source>
        <dbReference type="Proteomes" id="UP001378956"/>
    </source>
</evidence>
<dbReference type="PROSITE" id="PS51826">
    <property type="entry name" value="PSBD"/>
    <property type="match status" value="1"/>
</dbReference>
<dbReference type="InterPro" id="IPR001078">
    <property type="entry name" value="2-oxoacid_DH_actylTfrase"/>
</dbReference>
<evidence type="ECO:0000256" key="12">
    <source>
        <dbReference type="SAM" id="MobiDB-lite"/>
    </source>
</evidence>
<dbReference type="Gene3D" id="2.40.50.100">
    <property type="match status" value="1"/>
</dbReference>
<comment type="pathway">
    <text evidence="2 11">Amino-acid degradation; L-lysine degradation via saccharopine pathway; glutaryl-CoA from L-lysine: step 6/6.</text>
</comment>
<dbReference type="Pfam" id="PF02817">
    <property type="entry name" value="E3_binding"/>
    <property type="match status" value="1"/>
</dbReference>
<evidence type="ECO:0000256" key="6">
    <source>
        <dbReference type="ARBA" id="ARBA00022532"/>
    </source>
</evidence>
<dbReference type="InterPro" id="IPR003016">
    <property type="entry name" value="2-oxoA_DH_lipoyl-BS"/>
</dbReference>
<dbReference type="NCBIfam" id="NF004309">
    <property type="entry name" value="PRK05704.1"/>
    <property type="match status" value="1"/>
</dbReference>
<comment type="cofactor">
    <cofactor evidence="11">
        <name>(R)-lipoate</name>
        <dbReference type="ChEBI" id="CHEBI:83088"/>
    </cofactor>
    <text evidence="11">Binds 1 lipoyl cofactor covalently.</text>
</comment>
<keyword evidence="16" id="KW-1185">Reference proteome</keyword>
<evidence type="ECO:0000256" key="9">
    <source>
        <dbReference type="ARBA" id="ARBA00023315"/>
    </source>
</evidence>
<dbReference type="InterPro" id="IPR006255">
    <property type="entry name" value="SucB"/>
</dbReference>
<comment type="similarity">
    <text evidence="3 11">Belongs to the 2-oxoacid dehydrogenase family.</text>
</comment>
<dbReference type="InterPro" id="IPR050537">
    <property type="entry name" value="2-oxoacid_dehydrogenase"/>
</dbReference>
<evidence type="ECO:0000256" key="1">
    <source>
        <dbReference type="ARBA" id="ARBA00004052"/>
    </source>
</evidence>
<feature type="compositionally biased region" description="Low complexity" evidence="12">
    <location>
        <begin position="156"/>
        <end position="175"/>
    </location>
</feature>
<accession>A0ABU8NUH6</accession>
<organism evidence="15 16">
    <name type="scientific">Pedobacter panaciterrae</name>
    <dbReference type="NCBI Taxonomy" id="363849"/>
    <lineage>
        <taxon>Bacteria</taxon>
        <taxon>Pseudomonadati</taxon>
        <taxon>Bacteroidota</taxon>
        <taxon>Sphingobacteriia</taxon>
        <taxon>Sphingobacteriales</taxon>
        <taxon>Sphingobacteriaceae</taxon>
        <taxon>Pedobacter</taxon>
    </lineage>
</organism>
<evidence type="ECO:0000259" key="14">
    <source>
        <dbReference type="PROSITE" id="PS51826"/>
    </source>
</evidence>
<evidence type="ECO:0000256" key="3">
    <source>
        <dbReference type="ARBA" id="ARBA00007317"/>
    </source>
</evidence>
<comment type="caution">
    <text evidence="15">The sequence shown here is derived from an EMBL/GenBank/DDBJ whole genome shotgun (WGS) entry which is preliminary data.</text>
</comment>
<keyword evidence="9 11" id="KW-0012">Acyltransferase</keyword>
<evidence type="ECO:0000256" key="2">
    <source>
        <dbReference type="ARBA" id="ARBA00005145"/>
    </source>
</evidence>
<dbReference type="PROSITE" id="PS00189">
    <property type="entry name" value="LIPOYL"/>
    <property type="match status" value="1"/>
</dbReference>
<comment type="function">
    <text evidence="1 11">E2 component of the 2-oxoglutarate dehydrogenase (OGDH) complex which catalyzes the second step in the conversion of 2-oxoglutarate to succinyl-CoA and CO(2).</text>
</comment>
<dbReference type="CDD" id="cd06849">
    <property type="entry name" value="lipoyl_domain"/>
    <property type="match status" value="1"/>
</dbReference>
<reference evidence="15 16" key="1">
    <citation type="submission" date="2024-03" db="EMBL/GenBank/DDBJ databases">
        <title>Sequence of Lycoming College Course Isolates.</title>
        <authorList>
            <person name="Plotts O."/>
            <person name="Newman J."/>
        </authorList>
    </citation>
    <scope>NUCLEOTIDE SEQUENCE [LARGE SCALE GENOMIC DNA]</scope>
    <source>
        <strain evidence="15 16">CJB-3</strain>
    </source>
</reference>
<dbReference type="PANTHER" id="PTHR43416:SF5">
    <property type="entry name" value="DIHYDROLIPOYLLYSINE-RESIDUE SUCCINYLTRANSFERASE COMPONENT OF 2-OXOGLUTARATE DEHYDROGENASE COMPLEX, MITOCHONDRIAL"/>
    <property type="match status" value="1"/>
</dbReference>
<evidence type="ECO:0000259" key="13">
    <source>
        <dbReference type="PROSITE" id="PS50968"/>
    </source>
</evidence>
<keyword evidence="7 11" id="KW-0808">Transferase</keyword>
<dbReference type="Proteomes" id="UP001378956">
    <property type="component" value="Unassembled WGS sequence"/>
</dbReference>
<dbReference type="RefSeq" id="WP_288883718.1">
    <property type="nucleotide sequence ID" value="NZ_CBFGNQ010000035.1"/>
</dbReference>
<evidence type="ECO:0000313" key="15">
    <source>
        <dbReference type="EMBL" id="MEJ2905908.1"/>
    </source>
</evidence>
<dbReference type="Gene3D" id="4.10.320.10">
    <property type="entry name" value="E3-binding domain"/>
    <property type="match status" value="1"/>
</dbReference>
<feature type="region of interest" description="Disordered" evidence="12">
    <location>
        <begin position="156"/>
        <end position="187"/>
    </location>
</feature>
<dbReference type="InterPro" id="IPR036625">
    <property type="entry name" value="E3-bd_dom_sf"/>
</dbReference>
<evidence type="ECO:0000256" key="4">
    <source>
        <dbReference type="ARBA" id="ARBA00012945"/>
    </source>
</evidence>
<dbReference type="GO" id="GO:0004149">
    <property type="term" value="F:dihydrolipoyllysine-residue succinyltransferase activity"/>
    <property type="evidence" value="ECO:0007669"/>
    <property type="project" value="UniProtKB-EC"/>
</dbReference>
<dbReference type="InterPro" id="IPR004167">
    <property type="entry name" value="PSBD"/>
</dbReference>
<feature type="domain" description="Peripheral subunit-binding (PSBD)" evidence="14">
    <location>
        <begin position="117"/>
        <end position="154"/>
    </location>
</feature>
<comment type="catalytic activity">
    <reaction evidence="10 11">
        <text>N(6)-[(R)-dihydrolipoyl]-L-lysyl-[protein] + succinyl-CoA = N(6)-[(R)-S(8)-succinyldihydrolipoyl]-L-lysyl-[protein] + CoA</text>
        <dbReference type="Rhea" id="RHEA:15213"/>
        <dbReference type="Rhea" id="RHEA-COMP:10475"/>
        <dbReference type="Rhea" id="RHEA-COMP:20092"/>
        <dbReference type="ChEBI" id="CHEBI:57287"/>
        <dbReference type="ChEBI" id="CHEBI:57292"/>
        <dbReference type="ChEBI" id="CHEBI:83100"/>
        <dbReference type="ChEBI" id="CHEBI:83120"/>
        <dbReference type="EC" id="2.3.1.61"/>
    </reaction>
</comment>
<dbReference type="InterPro" id="IPR011053">
    <property type="entry name" value="Single_hybrid_motif"/>
</dbReference>
<dbReference type="InterPro" id="IPR000089">
    <property type="entry name" value="Biotin_lipoyl"/>
</dbReference>
<feature type="domain" description="Lipoyl-binding" evidence="13">
    <location>
        <begin position="2"/>
        <end position="76"/>
    </location>
</feature>
<evidence type="ECO:0000256" key="10">
    <source>
        <dbReference type="ARBA" id="ARBA00052761"/>
    </source>
</evidence>
<feature type="compositionally biased region" description="Basic and acidic residues" evidence="12">
    <location>
        <begin position="83"/>
        <end position="94"/>
    </location>
</feature>